<keyword evidence="6 10" id="KW-0333">Golgi apparatus</keyword>
<dbReference type="Proteomes" id="UP000697127">
    <property type="component" value="Unassembled WGS sequence"/>
</dbReference>
<protein>
    <recommendedName>
        <fullName evidence="3 10">Conserved oligomeric Golgi complex subunit 6</fullName>
        <shortName evidence="10">COG complex subunit 6</shortName>
    </recommendedName>
    <alternativeName>
        <fullName evidence="8 10">Component of oligomeric Golgi complex 6</fullName>
    </alternativeName>
</protein>
<evidence type="ECO:0000256" key="6">
    <source>
        <dbReference type="ARBA" id="ARBA00023034"/>
    </source>
</evidence>
<sequence>MFSGKSTIITGANKNLGKGTAIAFAQEGSNILLHFHSTSSSIETINFAEELSKKYGIKTITYQGDLSLEVNNVEMFNLAIESFGKIDYAINNVGMIMKKKLVDITIEEYNKMISVNTTASFLFLREAERKVNENGSVVMLTTSLLAAYSQGHSIYQATKSAVYWMCKTASKETNKKITYNCISPGPMDTPFLHQEQDERTLEFLKQQAIEKRLTFVEDIYDLETFNGGTKGTTNTNSGVSLSLRSLSTTDLSKKLQSLSLLDLARGKSTDINLDSSKNISISYNAQCIKRAKTSIDLLDSLGFDYNPLKSTSNNLTSSYSNNNNNNNNNMSNNIDNDDMNDIFLYNSGFDGKSLVEKLTKILESSDGYDTSTRHSLAILERRIEYEISIENSSNSDIKKNSEKSKFENLKHLTSTGQTGNLARRNLRGLIEEDLLHQYSNQLRTFQKIIKSIDSVRPNIETITQEYNDLNNSLNKSVESLNNLKNDIKLFNDEKKIIDLKKNLLIAFKSTFTITQYEEHLIRLADLNDDITGIEFFNTIDKIKNIQNNCDVLLGMENEKLGLKIMKQMSDLLITINERIETYVQNNIDYVYSGSNSNSNYNNISKKINIKTFQKCLIYIWKNNRNNFDNIMASMVESRSRFISNDFINQLKGYSDEIISTNSITSSAHSKSNSIKQSRLFLSSYDTIKFLSDSLAYIHSLLVNEMENSRSFLTFDFISTNENLELEDMVGSVVSNIISGLNNPLKSAVESVLRQEVKLTTLINSYDLLELYSGMFSKLLVPTKNNNNNNNNNNKIISNETINKDNIISIMNSLKIETQDRVFFLIKLKLKNLQVEASEEGLSTQEDGNVLPDWVVNWYAFIDDIFESYNVNNKIDLNENHIIGLNESQWIELLELLINKPIEIMKTIEKNSKMPEKDCIIWEINCVDYMFNKLEINSSLDSKSEDLNSIIKNDTNKLIDLEFTGLLKSSGLYDIFNLINMIFKLDEELFDVSFYEPILENKLFSLETFQTANTKLEKFLSNYINQNELNGLMSPTIFNKVFFESSMNFIKFYKKLVLIVNEYLKDDDGNKIKVFQWDEMTIATLLGIDEYYQEHQDFK</sequence>
<feature type="domain" description="Conserved oligomeric complex COG6 N-terminal" evidence="12">
    <location>
        <begin position="420"/>
        <end position="522"/>
    </location>
</feature>
<dbReference type="PANTHER" id="PTHR21506">
    <property type="entry name" value="COMPONENT OF OLIGOMERIC GOLGI COMPLEX 6"/>
    <property type="match status" value="1"/>
</dbReference>
<feature type="domain" description="Conserved Oligomeric Golgi complex subunit 6 C-terminal" evidence="13">
    <location>
        <begin position="559"/>
        <end position="1085"/>
    </location>
</feature>
<organism evidence="14 15">
    <name type="scientific">Pichia californica</name>
    <dbReference type="NCBI Taxonomy" id="460514"/>
    <lineage>
        <taxon>Eukaryota</taxon>
        <taxon>Fungi</taxon>
        <taxon>Dikarya</taxon>
        <taxon>Ascomycota</taxon>
        <taxon>Saccharomycotina</taxon>
        <taxon>Pichiomycetes</taxon>
        <taxon>Pichiales</taxon>
        <taxon>Pichiaceae</taxon>
        <taxon>Pichia</taxon>
    </lineage>
</organism>
<dbReference type="InterPro" id="IPR036291">
    <property type="entry name" value="NAD(P)-bd_dom_sf"/>
</dbReference>
<comment type="subunit">
    <text evidence="10">Component of the conserved oligomeric Golgi complex.</text>
</comment>
<dbReference type="GO" id="GO:0000139">
    <property type="term" value="C:Golgi membrane"/>
    <property type="evidence" value="ECO:0007669"/>
    <property type="project" value="UniProtKB-SubCell"/>
</dbReference>
<dbReference type="AlphaFoldDB" id="A0A9P7BDQ7"/>
<comment type="function">
    <text evidence="9">Acts as a component of the peripheral membrane COG complex that is involved in intra-Golgi protein trafficking. COG is located at the cis-Golgi, and regulates tethering of retrograde intra-Golgi vesicles and possibly a number of other membrane trafficking events.</text>
</comment>
<dbReference type="GO" id="GO:0015031">
    <property type="term" value="P:protein transport"/>
    <property type="evidence" value="ECO:0007669"/>
    <property type="project" value="UniProtKB-KW"/>
</dbReference>
<keyword evidence="11" id="KW-0175">Coiled coil</keyword>
<dbReference type="InterPro" id="IPR048369">
    <property type="entry name" value="COG6_C"/>
</dbReference>
<evidence type="ECO:0000256" key="11">
    <source>
        <dbReference type="SAM" id="Coils"/>
    </source>
</evidence>
<dbReference type="Pfam" id="PF20653">
    <property type="entry name" value="COG6_C"/>
    <property type="match status" value="1"/>
</dbReference>
<evidence type="ECO:0000259" key="12">
    <source>
        <dbReference type="Pfam" id="PF06419"/>
    </source>
</evidence>
<evidence type="ECO:0000256" key="4">
    <source>
        <dbReference type="ARBA" id="ARBA00022448"/>
    </source>
</evidence>
<evidence type="ECO:0000256" key="3">
    <source>
        <dbReference type="ARBA" id="ARBA00020973"/>
    </source>
</evidence>
<keyword evidence="4 10" id="KW-0813">Transport</keyword>
<evidence type="ECO:0000256" key="10">
    <source>
        <dbReference type="RuleBase" id="RU365075"/>
    </source>
</evidence>
<evidence type="ECO:0000256" key="9">
    <source>
        <dbReference type="ARBA" id="ARBA00043873"/>
    </source>
</evidence>
<keyword evidence="7 10" id="KW-0472">Membrane</keyword>
<reference evidence="14" key="1">
    <citation type="submission" date="2020-11" db="EMBL/GenBank/DDBJ databases">
        <title>Kefir isolates.</title>
        <authorList>
            <person name="Marcisauskas S."/>
            <person name="Kim Y."/>
            <person name="Blasche S."/>
        </authorList>
    </citation>
    <scope>NUCLEOTIDE SEQUENCE</scope>
    <source>
        <strain evidence="14">Olga-1</strain>
    </source>
</reference>
<keyword evidence="5 10" id="KW-0653">Protein transport</keyword>
<dbReference type="PRINTS" id="PR00081">
    <property type="entry name" value="GDHRDH"/>
</dbReference>
<dbReference type="InterPro" id="IPR002347">
    <property type="entry name" value="SDR_fam"/>
</dbReference>
<comment type="caution">
    <text evidence="14">The sequence shown here is derived from an EMBL/GenBank/DDBJ whole genome shotgun (WGS) entry which is preliminary data.</text>
</comment>
<dbReference type="SUPFAM" id="SSF51735">
    <property type="entry name" value="NAD(P)-binding Rossmann-fold domains"/>
    <property type="match status" value="1"/>
</dbReference>
<evidence type="ECO:0000256" key="2">
    <source>
        <dbReference type="ARBA" id="ARBA00011023"/>
    </source>
</evidence>
<dbReference type="GO" id="GO:0017119">
    <property type="term" value="C:Golgi transport complex"/>
    <property type="evidence" value="ECO:0007669"/>
    <property type="project" value="UniProtKB-UniRule"/>
</dbReference>
<dbReference type="EMBL" id="PUHW01000154">
    <property type="protein sequence ID" value="KAG0688412.1"/>
    <property type="molecule type" value="Genomic_DNA"/>
</dbReference>
<comment type="similarity">
    <text evidence="2 10">Belongs to the COG6 family.</text>
</comment>
<keyword evidence="15" id="KW-1185">Reference proteome</keyword>
<comment type="subcellular location">
    <subcellularLocation>
        <location evidence="1 10">Golgi apparatus membrane</location>
        <topology evidence="1 10">Peripheral membrane protein</topology>
    </subcellularLocation>
</comment>
<evidence type="ECO:0000313" key="15">
    <source>
        <dbReference type="Proteomes" id="UP000697127"/>
    </source>
</evidence>
<evidence type="ECO:0000259" key="13">
    <source>
        <dbReference type="Pfam" id="PF20653"/>
    </source>
</evidence>
<dbReference type="PANTHER" id="PTHR21506:SF0">
    <property type="entry name" value="CONSERVED OLIGOMERIC GOLGI COMPLEX SUBUNIT 6"/>
    <property type="match status" value="1"/>
</dbReference>
<evidence type="ECO:0000313" key="14">
    <source>
        <dbReference type="EMBL" id="KAG0688412.1"/>
    </source>
</evidence>
<evidence type="ECO:0000256" key="7">
    <source>
        <dbReference type="ARBA" id="ARBA00023136"/>
    </source>
</evidence>
<dbReference type="Pfam" id="PF13561">
    <property type="entry name" value="adh_short_C2"/>
    <property type="match status" value="1"/>
</dbReference>
<dbReference type="InterPro" id="IPR048368">
    <property type="entry name" value="COG6_N"/>
</dbReference>
<name>A0A9P7BDQ7_9ASCO</name>
<evidence type="ECO:0000256" key="1">
    <source>
        <dbReference type="ARBA" id="ARBA00004395"/>
    </source>
</evidence>
<proteinExistence type="inferred from homology"/>
<evidence type="ECO:0000256" key="5">
    <source>
        <dbReference type="ARBA" id="ARBA00022927"/>
    </source>
</evidence>
<dbReference type="GO" id="GO:0006891">
    <property type="term" value="P:intra-Golgi vesicle-mediated transport"/>
    <property type="evidence" value="ECO:0007669"/>
    <property type="project" value="UniProtKB-UniRule"/>
</dbReference>
<dbReference type="Pfam" id="PF06419">
    <property type="entry name" value="COG6_N"/>
    <property type="match status" value="1"/>
</dbReference>
<dbReference type="InterPro" id="IPR010490">
    <property type="entry name" value="COG6"/>
</dbReference>
<comment type="function">
    <text evidence="10">Acts as component of the peripheral membrane COG complex that is involved in intra-Golgi protein trafficking. COG is located at the cis-Golgi, and regulates tethering of retrograde intra-Golgi vesicles and possibly a number of other membrane trafficking events.</text>
</comment>
<dbReference type="SMART" id="SM01087">
    <property type="entry name" value="COG6"/>
    <property type="match status" value="1"/>
</dbReference>
<feature type="coiled-coil region" evidence="11">
    <location>
        <begin position="466"/>
        <end position="493"/>
    </location>
</feature>
<gene>
    <name evidence="14" type="primary">COG6</name>
    <name evidence="14" type="ORF">C6P40_001021</name>
</gene>
<accession>A0A9P7BDQ7</accession>
<evidence type="ECO:0000256" key="8">
    <source>
        <dbReference type="ARBA" id="ARBA00031348"/>
    </source>
</evidence>
<dbReference type="Gene3D" id="3.40.50.720">
    <property type="entry name" value="NAD(P)-binding Rossmann-like Domain"/>
    <property type="match status" value="1"/>
</dbReference>